<name>A0A9X2Z923_9MYCO</name>
<dbReference type="Proteomes" id="UP001141629">
    <property type="component" value="Unassembled WGS sequence"/>
</dbReference>
<dbReference type="AlphaFoldDB" id="A0A9X2Z923"/>
<feature type="domain" description="AB hydrolase-1" evidence="1">
    <location>
        <begin position="27"/>
        <end position="269"/>
    </location>
</feature>
<keyword evidence="2" id="KW-0378">Hydrolase</keyword>
<reference evidence="2" key="2">
    <citation type="journal article" date="2022" name="BMC Genomics">
        <title>Comparative genome analysis of mycobacteria focusing on tRNA and non-coding RNA.</title>
        <authorList>
            <person name="Behra P.R.K."/>
            <person name="Pettersson B.M.F."/>
            <person name="Ramesh M."/>
            <person name="Das S."/>
            <person name="Dasgupta S."/>
            <person name="Kirsebom L.A."/>
        </authorList>
    </citation>
    <scope>NUCLEOTIDE SEQUENCE</scope>
    <source>
        <strain evidence="2">DSM 44838</strain>
    </source>
</reference>
<protein>
    <submittedName>
        <fullName evidence="2">Alpha/beta hydrolase</fullName>
    </submittedName>
</protein>
<organism evidence="2 3">
    <name type="scientific">Mycobacterium yunnanensis</name>
    <dbReference type="NCBI Taxonomy" id="368477"/>
    <lineage>
        <taxon>Bacteria</taxon>
        <taxon>Bacillati</taxon>
        <taxon>Actinomycetota</taxon>
        <taxon>Actinomycetes</taxon>
        <taxon>Mycobacteriales</taxon>
        <taxon>Mycobacteriaceae</taxon>
        <taxon>Mycobacterium</taxon>
    </lineage>
</organism>
<evidence type="ECO:0000313" key="2">
    <source>
        <dbReference type="EMBL" id="MCV7424769.1"/>
    </source>
</evidence>
<dbReference type="Gene3D" id="3.40.50.1820">
    <property type="entry name" value="alpha/beta hydrolase"/>
    <property type="match status" value="1"/>
</dbReference>
<gene>
    <name evidence="2" type="ORF">H7K45_29945</name>
</gene>
<dbReference type="PANTHER" id="PTHR43689">
    <property type="entry name" value="HYDROLASE"/>
    <property type="match status" value="1"/>
</dbReference>
<keyword evidence="3" id="KW-1185">Reference proteome</keyword>
<dbReference type="SUPFAM" id="SSF53474">
    <property type="entry name" value="alpha/beta-Hydrolases"/>
    <property type="match status" value="1"/>
</dbReference>
<dbReference type="PRINTS" id="PR00111">
    <property type="entry name" value="ABHYDROLASE"/>
</dbReference>
<evidence type="ECO:0000259" key="1">
    <source>
        <dbReference type="Pfam" id="PF12697"/>
    </source>
</evidence>
<proteinExistence type="predicted"/>
<dbReference type="InterPro" id="IPR029058">
    <property type="entry name" value="AB_hydrolase_fold"/>
</dbReference>
<dbReference type="EMBL" id="JACKVK010000022">
    <property type="protein sequence ID" value="MCV7424769.1"/>
    <property type="molecule type" value="Genomic_DNA"/>
</dbReference>
<dbReference type="Pfam" id="PF12697">
    <property type="entry name" value="Abhydrolase_6"/>
    <property type="match status" value="1"/>
</dbReference>
<evidence type="ECO:0000313" key="3">
    <source>
        <dbReference type="Proteomes" id="UP001141629"/>
    </source>
</evidence>
<comment type="caution">
    <text evidence="2">The sequence shown here is derived from an EMBL/GenBank/DDBJ whole genome shotgun (WGS) entry which is preliminary data.</text>
</comment>
<dbReference type="PANTHER" id="PTHR43689:SF8">
    <property type="entry name" value="ALPHA_BETA-HYDROLASES SUPERFAMILY PROTEIN"/>
    <property type="match status" value="1"/>
</dbReference>
<sequence length="282" mass="29706">MINEHPGVRYAGYRTRELGVDGDGPTIVLLHGFGHPADCWRPVLQRLGQAGRSAIAVDLPGFGHADDTRPGPGLPQLDAFVDGLVDHHGSSAPVVLVGNSLGALAALRAAGRRTPVAAVLATAAAGFGWTPAIRVGTMGDLRCVALLAEVPAPRAIRRPVVDAVARLLLYGRRTDADPDMIALVTAQLSNRTASRRLMRSAVAYAGEVSTRQRVGPIDCPVTLVHGRRDHIVSLTASRRLHISLPGSTLVVLDDAGHCPHLDAPDDIAAMAARLTTTDKESE</sequence>
<dbReference type="InterPro" id="IPR000073">
    <property type="entry name" value="AB_hydrolase_1"/>
</dbReference>
<dbReference type="GO" id="GO:0016787">
    <property type="term" value="F:hydrolase activity"/>
    <property type="evidence" value="ECO:0007669"/>
    <property type="project" value="UniProtKB-KW"/>
</dbReference>
<accession>A0A9X2Z923</accession>
<dbReference type="RefSeq" id="WP_263999855.1">
    <property type="nucleotide sequence ID" value="NZ_JACKVK010000022.1"/>
</dbReference>
<reference evidence="2" key="1">
    <citation type="submission" date="2020-07" db="EMBL/GenBank/DDBJ databases">
        <authorList>
            <person name="Pettersson B.M.F."/>
            <person name="Behra P.R.K."/>
            <person name="Ramesh M."/>
            <person name="Das S."/>
            <person name="Dasgupta S."/>
            <person name="Kirsebom L.A."/>
        </authorList>
    </citation>
    <scope>NUCLEOTIDE SEQUENCE</scope>
    <source>
        <strain evidence="2">DSM 44838</strain>
    </source>
</reference>